<evidence type="ECO:0000256" key="9">
    <source>
        <dbReference type="ARBA" id="ARBA00023014"/>
    </source>
</evidence>
<dbReference type="Pfam" id="PF01257">
    <property type="entry name" value="2Fe-2S_thioredx"/>
    <property type="match status" value="1"/>
</dbReference>
<feature type="compositionally biased region" description="Polar residues" evidence="15">
    <location>
        <begin position="607"/>
        <end position="622"/>
    </location>
</feature>
<comment type="cofactor">
    <cofactor evidence="11">
        <name>[2Fe-2S] cluster</name>
        <dbReference type="ChEBI" id="CHEBI:190135"/>
    </cofactor>
</comment>
<dbReference type="Proteomes" id="UP000559256">
    <property type="component" value="Unassembled WGS sequence"/>
</dbReference>
<evidence type="ECO:0000256" key="13">
    <source>
        <dbReference type="PIRSR" id="PIRSR602129-50"/>
    </source>
</evidence>
<evidence type="ECO:0000256" key="7">
    <source>
        <dbReference type="ARBA" id="ARBA00022898"/>
    </source>
</evidence>
<comment type="cofactor">
    <cofactor evidence="1 13 14">
        <name>pyridoxal 5'-phosphate</name>
        <dbReference type="ChEBI" id="CHEBI:597326"/>
    </cofactor>
</comment>
<dbReference type="GO" id="GO:0051537">
    <property type="term" value="F:2 iron, 2 sulfur cluster binding"/>
    <property type="evidence" value="ECO:0007669"/>
    <property type="project" value="UniProtKB-KW"/>
</dbReference>
<evidence type="ECO:0000313" key="16">
    <source>
        <dbReference type="EMBL" id="KAF5365728.1"/>
    </source>
</evidence>
<keyword evidence="5" id="KW-0001">2Fe-2S</keyword>
<dbReference type="OrthoDB" id="5152799at2759"/>
<dbReference type="GO" id="GO:0046872">
    <property type="term" value="F:metal ion binding"/>
    <property type="evidence" value="ECO:0007669"/>
    <property type="project" value="UniProtKB-KW"/>
</dbReference>
<dbReference type="CDD" id="cd03064">
    <property type="entry name" value="TRX_Fd_NuoE"/>
    <property type="match status" value="1"/>
</dbReference>
<protein>
    <recommendedName>
        <fullName evidence="4 14">Glutamate decarboxylase</fullName>
        <ecNumber evidence="4 14">4.1.1.15</ecNumber>
    </recommendedName>
</protein>
<sequence length="637" mass="71140">MSDIWHAPSAKQAIGTATTGSSEAIMLGGLAMKRIWQEKRKAQGKSIHEPGPNIVMGANAQVALEKFARYFEVSCRLVPISVESKYRLDPKKAMELVDENTIGVFVILVMYRHYEPVQEMSDLLDEYEKKTGHSVPIHVDAASGGFVAPFATPKLKWDFTLPRVVSINTSGHKFGLAYVGVGWIIWRDKAHLPKDLIFELHYLGSVEYSFSLNFSRPAAPIIAQYFNLIHLGFEGYRNVALSDLRNARLMSRALERSGYYTVLSDIHRKVGGASTAVKDAVGLEDDVELYEPGLPVVAFRFTDEFKEKHPEVQQKWIQTLLRAKGWIVPNYELAPGLDQIEILRVVVRENTTEVIEVTEGLIKMDSPLHALTNLGHASASSKHETHHGRMDEGSKSSGTSRRDWIAVHNPLQADALLNMLQAHRDTPHNNPKIPFEFNAENMKRAQEIISRYPPQYKKGAVIPLLDLGQRQNKGWTSISVMNYVAKLLEMPPMRVYEVATFYTMFNRCVASGLKCWQYSEDRTQRADRPEFRSGVHDDAVHLGGIKPGQTTEDGKFTVIEVECQGACSNAPMMAIGDDFYEDLTPQTTKSILDAFAKGQTPKPGPQSGRQTSENSAGLTALTSKPYGPGEFCTPEFQ</sequence>
<comment type="similarity">
    <text evidence="2 14">Belongs to the group II decarboxylase family.</text>
</comment>
<evidence type="ECO:0000256" key="11">
    <source>
        <dbReference type="ARBA" id="ARBA00034078"/>
    </source>
</evidence>
<dbReference type="Gene3D" id="3.40.30.10">
    <property type="entry name" value="Glutaredoxin"/>
    <property type="match status" value="1"/>
</dbReference>
<dbReference type="EMBL" id="JAACJM010000026">
    <property type="protein sequence ID" value="KAF5365728.1"/>
    <property type="molecule type" value="Genomic_DNA"/>
</dbReference>
<keyword evidence="9" id="KW-0411">Iron-sulfur</keyword>
<evidence type="ECO:0000256" key="6">
    <source>
        <dbReference type="ARBA" id="ARBA00022723"/>
    </source>
</evidence>
<dbReference type="InterPro" id="IPR010107">
    <property type="entry name" value="Glutamate_decarboxylase"/>
</dbReference>
<dbReference type="InterPro" id="IPR002023">
    <property type="entry name" value="NuoE-like"/>
</dbReference>
<reference evidence="16 17" key="1">
    <citation type="journal article" date="2020" name="ISME J.">
        <title>Uncovering the hidden diversity of litter-decomposition mechanisms in mushroom-forming fungi.</title>
        <authorList>
            <person name="Floudas D."/>
            <person name="Bentzer J."/>
            <person name="Ahren D."/>
            <person name="Johansson T."/>
            <person name="Persson P."/>
            <person name="Tunlid A."/>
        </authorList>
    </citation>
    <scope>NUCLEOTIDE SEQUENCE [LARGE SCALE GENOMIC DNA]</scope>
    <source>
        <strain evidence="16 17">CBS 291.85</strain>
    </source>
</reference>
<evidence type="ECO:0000256" key="14">
    <source>
        <dbReference type="RuleBase" id="RU361171"/>
    </source>
</evidence>
<keyword evidence="14" id="KW-0210">Decarboxylase</keyword>
<dbReference type="PROSITE" id="PS01099">
    <property type="entry name" value="COMPLEX1_24K"/>
    <property type="match status" value="1"/>
</dbReference>
<dbReference type="InterPro" id="IPR015424">
    <property type="entry name" value="PyrdxlP-dep_Trfase"/>
</dbReference>
<evidence type="ECO:0000256" key="10">
    <source>
        <dbReference type="ARBA" id="ARBA00023239"/>
    </source>
</evidence>
<dbReference type="Gene3D" id="3.90.1150.160">
    <property type="match status" value="1"/>
</dbReference>
<dbReference type="Gene3D" id="1.10.10.1590">
    <property type="entry name" value="NADH-quinone oxidoreductase subunit E"/>
    <property type="match status" value="1"/>
</dbReference>
<dbReference type="AlphaFoldDB" id="A0A8H5GIN2"/>
<evidence type="ECO:0000256" key="5">
    <source>
        <dbReference type="ARBA" id="ARBA00022714"/>
    </source>
</evidence>
<dbReference type="EC" id="4.1.1.15" evidence="4 14"/>
<accession>A0A8H5GIN2</accession>
<evidence type="ECO:0000256" key="1">
    <source>
        <dbReference type="ARBA" id="ARBA00001933"/>
    </source>
</evidence>
<name>A0A8H5GIN2_9AGAR</name>
<dbReference type="SUPFAM" id="SSF52833">
    <property type="entry name" value="Thioredoxin-like"/>
    <property type="match status" value="1"/>
</dbReference>
<dbReference type="InterPro" id="IPR036249">
    <property type="entry name" value="Thioredoxin-like_sf"/>
</dbReference>
<comment type="similarity">
    <text evidence="3">Belongs to the complex I 24 kDa subunit family.</text>
</comment>
<keyword evidence="8" id="KW-0408">Iron</keyword>
<dbReference type="GO" id="GO:0030170">
    <property type="term" value="F:pyridoxal phosphate binding"/>
    <property type="evidence" value="ECO:0007669"/>
    <property type="project" value="InterPro"/>
</dbReference>
<keyword evidence="10 14" id="KW-0456">Lyase</keyword>
<dbReference type="InterPro" id="IPR015421">
    <property type="entry name" value="PyrdxlP-dep_Trfase_major"/>
</dbReference>
<gene>
    <name evidence="16" type="ORF">D9758_003130</name>
</gene>
<dbReference type="InterPro" id="IPR042128">
    <property type="entry name" value="NuoE_dom"/>
</dbReference>
<proteinExistence type="inferred from homology"/>
<feature type="region of interest" description="Disordered" evidence="15">
    <location>
        <begin position="596"/>
        <end position="637"/>
    </location>
</feature>
<dbReference type="GO" id="GO:0004351">
    <property type="term" value="F:glutamate decarboxylase activity"/>
    <property type="evidence" value="ECO:0007669"/>
    <property type="project" value="UniProtKB-EC"/>
</dbReference>
<dbReference type="SUPFAM" id="SSF53383">
    <property type="entry name" value="PLP-dependent transferases"/>
    <property type="match status" value="1"/>
</dbReference>
<dbReference type="InterPro" id="IPR002129">
    <property type="entry name" value="PyrdxlP-dep_de-COase"/>
</dbReference>
<dbReference type="NCBIfam" id="TIGR01788">
    <property type="entry name" value="Glu-decarb-GAD"/>
    <property type="match status" value="1"/>
</dbReference>
<organism evidence="16 17">
    <name type="scientific">Tetrapyrgos nigripes</name>
    <dbReference type="NCBI Taxonomy" id="182062"/>
    <lineage>
        <taxon>Eukaryota</taxon>
        <taxon>Fungi</taxon>
        <taxon>Dikarya</taxon>
        <taxon>Basidiomycota</taxon>
        <taxon>Agaricomycotina</taxon>
        <taxon>Agaricomycetes</taxon>
        <taxon>Agaricomycetidae</taxon>
        <taxon>Agaricales</taxon>
        <taxon>Marasmiineae</taxon>
        <taxon>Marasmiaceae</taxon>
        <taxon>Tetrapyrgos</taxon>
    </lineage>
</organism>
<keyword evidence="6" id="KW-0479">Metal-binding</keyword>
<keyword evidence="17" id="KW-1185">Reference proteome</keyword>
<evidence type="ECO:0000256" key="3">
    <source>
        <dbReference type="ARBA" id="ARBA00010643"/>
    </source>
</evidence>
<dbReference type="FunFam" id="1.10.10.1590:FF:000001">
    <property type="entry name" value="NADH-quinone oxidoreductase subunit E"/>
    <property type="match status" value="1"/>
</dbReference>
<evidence type="ECO:0000313" key="17">
    <source>
        <dbReference type="Proteomes" id="UP000559256"/>
    </source>
</evidence>
<feature type="modified residue" description="N6-(pyridoxal phosphate)lysine" evidence="13">
    <location>
        <position position="173"/>
    </location>
</feature>
<dbReference type="GO" id="GO:0006538">
    <property type="term" value="P:L-glutamate catabolic process"/>
    <property type="evidence" value="ECO:0007669"/>
    <property type="project" value="TreeGrafter"/>
</dbReference>
<comment type="caution">
    <text evidence="16">The sequence shown here is derived from an EMBL/GenBank/DDBJ whole genome shotgun (WGS) entry which is preliminary data.</text>
</comment>
<dbReference type="GO" id="GO:0005829">
    <property type="term" value="C:cytosol"/>
    <property type="evidence" value="ECO:0007669"/>
    <property type="project" value="TreeGrafter"/>
</dbReference>
<dbReference type="Gene3D" id="3.40.640.10">
    <property type="entry name" value="Type I PLP-dependent aspartate aminotransferase-like (Major domain)"/>
    <property type="match status" value="1"/>
</dbReference>
<evidence type="ECO:0000256" key="12">
    <source>
        <dbReference type="ARBA" id="ARBA00048868"/>
    </source>
</evidence>
<keyword evidence="7 13" id="KW-0663">Pyridoxal phosphate</keyword>
<evidence type="ECO:0000256" key="8">
    <source>
        <dbReference type="ARBA" id="ARBA00023004"/>
    </source>
</evidence>
<evidence type="ECO:0000256" key="4">
    <source>
        <dbReference type="ARBA" id="ARBA00012421"/>
    </source>
</evidence>
<dbReference type="Pfam" id="PF00282">
    <property type="entry name" value="Pyridoxal_deC"/>
    <property type="match status" value="1"/>
</dbReference>
<evidence type="ECO:0000256" key="15">
    <source>
        <dbReference type="SAM" id="MobiDB-lite"/>
    </source>
</evidence>
<dbReference type="PANTHER" id="PTHR43321">
    <property type="entry name" value="GLUTAMATE DECARBOXYLASE"/>
    <property type="match status" value="1"/>
</dbReference>
<comment type="catalytic activity">
    <reaction evidence="12 14">
        <text>L-glutamate + H(+) = 4-aminobutanoate + CO2</text>
        <dbReference type="Rhea" id="RHEA:17785"/>
        <dbReference type="ChEBI" id="CHEBI:15378"/>
        <dbReference type="ChEBI" id="CHEBI:16526"/>
        <dbReference type="ChEBI" id="CHEBI:29985"/>
        <dbReference type="ChEBI" id="CHEBI:59888"/>
        <dbReference type="EC" id="4.1.1.15"/>
    </reaction>
</comment>
<feature type="compositionally biased region" description="Basic and acidic residues" evidence="15">
    <location>
        <begin position="381"/>
        <end position="401"/>
    </location>
</feature>
<feature type="region of interest" description="Disordered" evidence="15">
    <location>
        <begin position="377"/>
        <end position="401"/>
    </location>
</feature>
<dbReference type="GO" id="GO:0016491">
    <property type="term" value="F:oxidoreductase activity"/>
    <property type="evidence" value="ECO:0007669"/>
    <property type="project" value="InterPro"/>
</dbReference>
<evidence type="ECO:0000256" key="2">
    <source>
        <dbReference type="ARBA" id="ARBA00009533"/>
    </source>
</evidence>
<dbReference type="InterPro" id="IPR041921">
    <property type="entry name" value="NuoE_N"/>
</dbReference>
<dbReference type="PANTHER" id="PTHR43321:SF3">
    <property type="entry name" value="GLUTAMATE DECARBOXYLASE"/>
    <property type="match status" value="1"/>
</dbReference>